<evidence type="ECO:0000256" key="7">
    <source>
        <dbReference type="ARBA" id="ARBA00023004"/>
    </source>
</evidence>
<dbReference type="InterPro" id="IPR032466">
    <property type="entry name" value="Metal_Hydrolase"/>
</dbReference>
<dbReference type="GO" id="GO:0005737">
    <property type="term" value="C:cytoplasm"/>
    <property type="evidence" value="ECO:0007669"/>
    <property type="project" value="UniProtKB-UniRule"/>
</dbReference>
<evidence type="ECO:0000256" key="6">
    <source>
        <dbReference type="ARBA" id="ARBA00022833"/>
    </source>
</evidence>
<evidence type="ECO:0000256" key="4">
    <source>
        <dbReference type="ARBA" id="ARBA00022801"/>
    </source>
</evidence>
<dbReference type="NCBIfam" id="TIGR01224">
    <property type="entry name" value="hutI"/>
    <property type="match status" value="1"/>
</dbReference>
<evidence type="ECO:0000256" key="1">
    <source>
        <dbReference type="ARBA" id="ARBA00005023"/>
    </source>
</evidence>
<evidence type="ECO:0000256" key="3">
    <source>
        <dbReference type="ARBA" id="ARBA00022723"/>
    </source>
</evidence>
<dbReference type="SUPFAM" id="SSF51556">
    <property type="entry name" value="Metallo-dependent hydrolases"/>
    <property type="match status" value="1"/>
</dbReference>
<dbReference type="Gene3D" id="3.20.20.140">
    <property type="entry name" value="Metal-dependent hydrolases"/>
    <property type="match status" value="1"/>
</dbReference>
<dbReference type="EC" id="3.5.2.7" evidence="2 8"/>
<reference evidence="10 11" key="1">
    <citation type="submission" date="2018-06" db="EMBL/GenBank/DDBJ databases">
        <authorList>
            <consortium name="Pathogen Informatics"/>
            <person name="Doyle S."/>
        </authorList>
    </citation>
    <scope>NUCLEOTIDE SEQUENCE [LARGE SCALE GENOMIC DNA]</scope>
    <source>
        <strain evidence="10 11">NCTC11088</strain>
    </source>
</reference>
<dbReference type="Gene3D" id="2.30.40.10">
    <property type="entry name" value="Urease, subunit C, domain 1"/>
    <property type="match status" value="1"/>
</dbReference>
<dbReference type="GO" id="GO:0050480">
    <property type="term" value="F:imidazolonepropionase activity"/>
    <property type="evidence" value="ECO:0007669"/>
    <property type="project" value="UniProtKB-UniRule"/>
</dbReference>
<dbReference type="RefSeq" id="WP_004822043.1">
    <property type="nucleotide sequence ID" value="NZ_UGTH01000001.1"/>
</dbReference>
<evidence type="ECO:0000256" key="5">
    <source>
        <dbReference type="ARBA" id="ARBA00022808"/>
    </source>
</evidence>
<keyword evidence="5" id="KW-0369">Histidine metabolism</keyword>
<sequence length="405" mass="45368">MKKLLLKDCKEILTIRDDADDLIGIVSNKSILIKEDRIKKIGDYSKIDIDFETEVIDCKDKIIMPGYVDCHTHLIFGKSRVDEYSASLTMSAEEVKKKVGLVGLASSMYSTKNVTDEELLQSSLTKLNRMLKTGTTTLEIKSGYGIDKENELRQLRIIKQMGKYTPQTILSTYLGAHYFDVEMGKEKYIQYMIDEVMPIIRDEDLAEFCDVWCDDGYYTAEDSRKILSAGLKFGMLPTIHTECYSAIGGARVGAELKAANVGHLNYLEDEDIDYLRDNGVVGVLIPGTDFSVRHHKPFNPRPMIDKGLTIAIATNLNPGNWIESMPLAMAMACRNHGMTPEEAIRAATLGGAKALKIDRDYGSIEEGKFADIQILESDNYKNCIYKIGVNEVNIIIKKGKIVFQA</sequence>
<dbReference type="GO" id="GO:0019556">
    <property type="term" value="P:L-histidine catabolic process to glutamate and formamide"/>
    <property type="evidence" value="ECO:0007669"/>
    <property type="project" value="UniProtKB-UniRule"/>
</dbReference>
<keyword evidence="3" id="KW-0479">Metal-binding</keyword>
<dbReference type="PANTHER" id="PTHR42752:SF1">
    <property type="entry name" value="IMIDAZOLONEPROPIONASE-RELATED"/>
    <property type="match status" value="1"/>
</dbReference>
<dbReference type="PANTHER" id="PTHR42752">
    <property type="entry name" value="IMIDAZOLONEPROPIONASE"/>
    <property type="match status" value="1"/>
</dbReference>
<keyword evidence="4 10" id="KW-0378">Hydrolase</keyword>
<keyword evidence="6" id="KW-0862">Zinc</keyword>
<keyword evidence="7" id="KW-0408">Iron</keyword>
<proteinExistence type="predicted"/>
<dbReference type="InterPro" id="IPR005920">
    <property type="entry name" value="HutI"/>
</dbReference>
<dbReference type="GO" id="GO:0046872">
    <property type="term" value="F:metal ion binding"/>
    <property type="evidence" value="ECO:0007669"/>
    <property type="project" value="UniProtKB-KW"/>
</dbReference>
<dbReference type="EMBL" id="UGTH01000001">
    <property type="protein sequence ID" value="SUB74635.1"/>
    <property type="molecule type" value="Genomic_DNA"/>
</dbReference>
<dbReference type="InterPro" id="IPR006680">
    <property type="entry name" value="Amidohydro-rel"/>
</dbReference>
<accession>A0A379DAT6</accession>
<dbReference type="Pfam" id="PF01979">
    <property type="entry name" value="Amidohydro_1"/>
    <property type="match status" value="1"/>
</dbReference>
<dbReference type="InterPro" id="IPR011059">
    <property type="entry name" value="Metal-dep_hydrolase_composite"/>
</dbReference>
<gene>
    <name evidence="10" type="primary">hutI_1</name>
    <name evidence="10" type="ORF">NCTC11088_00388</name>
</gene>
<dbReference type="AlphaFoldDB" id="A0A379DAT6"/>
<comment type="pathway">
    <text evidence="1">Amino-acid degradation.</text>
</comment>
<dbReference type="CDD" id="cd01296">
    <property type="entry name" value="Imidazolone-5PH"/>
    <property type="match status" value="1"/>
</dbReference>
<dbReference type="SUPFAM" id="SSF51338">
    <property type="entry name" value="Composite domain of metallo-dependent hydrolases"/>
    <property type="match status" value="1"/>
</dbReference>
<evidence type="ECO:0000259" key="9">
    <source>
        <dbReference type="Pfam" id="PF01979"/>
    </source>
</evidence>
<evidence type="ECO:0000256" key="8">
    <source>
        <dbReference type="NCBIfam" id="TIGR01224"/>
    </source>
</evidence>
<evidence type="ECO:0000313" key="11">
    <source>
        <dbReference type="Proteomes" id="UP000254777"/>
    </source>
</evidence>
<feature type="domain" description="Amidohydrolase-related" evidence="9">
    <location>
        <begin position="270"/>
        <end position="402"/>
    </location>
</feature>
<protein>
    <recommendedName>
        <fullName evidence="2 8">Imidazolonepropionase</fullName>
        <ecNumber evidence="2 8">3.5.2.7</ecNumber>
    </recommendedName>
</protein>
<evidence type="ECO:0000256" key="2">
    <source>
        <dbReference type="ARBA" id="ARBA00012864"/>
    </source>
</evidence>
<name>A0A379DAT6_9FIRM</name>
<organism evidence="10 11">
    <name type="scientific">Peptoniphilus indolicus</name>
    <dbReference type="NCBI Taxonomy" id="33030"/>
    <lineage>
        <taxon>Bacteria</taxon>
        <taxon>Bacillati</taxon>
        <taxon>Bacillota</taxon>
        <taxon>Tissierellia</taxon>
        <taxon>Tissierellales</taxon>
        <taxon>Peptoniphilaceae</taxon>
        <taxon>Peptoniphilus</taxon>
    </lineage>
</organism>
<dbReference type="Proteomes" id="UP000254777">
    <property type="component" value="Unassembled WGS sequence"/>
</dbReference>
<evidence type="ECO:0000313" key="10">
    <source>
        <dbReference type="EMBL" id="SUB74635.1"/>
    </source>
</evidence>